<feature type="compositionally biased region" description="Pro residues" evidence="1">
    <location>
        <begin position="27"/>
        <end position="43"/>
    </location>
</feature>
<dbReference type="PANTHER" id="PTHR36505:SF1">
    <property type="entry name" value="BLR1072 PROTEIN"/>
    <property type="match status" value="1"/>
</dbReference>
<evidence type="ECO:0000313" key="5">
    <source>
        <dbReference type="Proteomes" id="UP000223527"/>
    </source>
</evidence>
<dbReference type="SUPFAM" id="SSF50346">
    <property type="entry name" value="PRC-barrel domain"/>
    <property type="match status" value="1"/>
</dbReference>
<feature type="region of interest" description="Disordered" evidence="1">
    <location>
        <begin position="24"/>
        <end position="127"/>
    </location>
</feature>
<organism evidence="4 5">
    <name type="scientific">Teichococcus rhizosphaerae</name>
    <dbReference type="NCBI Taxonomy" id="1335062"/>
    <lineage>
        <taxon>Bacteria</taxon>
        <taxon>Pseudomonadati</taxon>
        <taxon>Pseudomonadota</taxon>
        <taxon>Alphaproteobacteria</taxon>
        <taxon>Acetobacterales</taxon>
        <taxon>Roseomonadaceae</taxon>
        <taxon>Roseomonas</taxon>
    </lineage>
</organism>
<dbReference type="Proteomes" id="UP000223527">
    <property type="component" value="Unassembled WGS sequence"/>
</dbReference>
<dbReference type="AlphaFoldDB" id="A0A2C7AC11"/>
<accession>A0A2C7AC11</accession>
<proteinExistence type="predicted"/>
<sequence>MTPRSPLPLLATLALLGAAPAFAQAPAPAPTPSPAPAPAPAPAAAPEQPGQPPAGQGNQSPQAPSGQSGTGEPQGGQPQGPHTRDSRTQGPETEGPGGRVNPAASVAPGDMTPERSVPLPGNATRSLDGGRWRASRLLGADIASSENNVLGKVEDLIFTPEGGITVVIGTGGFLGMGERLVAVPFSRLQHSERWVLPGATEETLRQMPEFRHD</sequence>
<protein>
    <recommendedName>
        <fullName evidence="3">PRC-barrel domain-containing protein</fullName>
    </recommendedName>
</protein>
<dbReference type="RefSeq" id="WP_099095773.1">
    <property type="nucleotide sequence ID" value="NZ_PDNU01000021.1"/>
</dbReference>
<keyword evidence="2" id="KW-0732">Signal</keyword>
<evidence type="ECO:0000256" key="1">
    <source>
        <dbReference type="SAM" id="MobiDB-lite"/>
    </source>
</evidence>
<feature type="signal peptide" evidence="2">
    <location>
        <begin position="1"/>
        <end position="23"/>
    </location>
</feature>
<evidence type="ECO:0000313" key="4">
    <source>
        <dbReference type="EMBL" id="PHK94626.1"/>
    </source>
</evidence>
<dbReference type="InterPro" id="IPR011033">
    <property type="entry name" value="PRC_barrel-like_sf"/>
</dbReference>
<name>A0A2C7AC11_9PROT</name>
<keyword evidence="5" id="KW-1185">Reference proteome</keyword>
<dbReference type="EMBL" id="PDNU01000021">
    <property type="protein sequence ID" value="PHK94626.1"/>
    <property type="molecule type" value="Genomic_DNA"/>
</dbReference>
<dbReference type="Pfam" id="PF05239">
    <property type="entry name" value="PRC"/>
    <property type="match status" value="1"/>
</dbReference>
<feature type="domain" description="PRC-barrel" evidence="3">
    <location>
        <begin position="133"/>
        <end position="186"/>
    </location>
</feature>
<dbReference type="InterPro" id="IPR027275">
    <property type="entry name" value="PRC-brl_dom"/>
</dbReference>
<feature type="compositionally biased region" description="Gly residues" evidence="1">
    <location>
        <begin position="68"/>
        <end position="78"/>
    </location>
</feature>
<feature type="compositionally biased region" description="Low complexity" evidence="1">
    <location>
        <begin position="44"/>
        <end position="67"/>
    </location>
</feature>
<evidence type="ECO:0000256" key="2">
    <source>
        <dbReference type="SAM" id="SignalP"/>
    </source>
</evidence>
<comment type="caution">
    <text evidence="4">The sequence shown here is derived from an EMBL/GenBank/DDBJ whole genome shotgun (WGS) entry which is preliminary data.</text>
</comment>
<dbReference type="Gene3D" id="2.30.30.240">
    <property type="entry name" value="PRC-barrel domain"/>
    <property type="match status" value="1"/>
</dbReference>
<dbReference type="PANTHER" id="PTHR36505">
    <property type="entry name" value="BLR1072 PROTEIN"/>
    <property type="match status" value="1"/>
</dbReference>
<evidence type="ECO:0000259" key="3">
    <source>
        <dbReference type="Pfam" id="PF05239"/>
    </source>
</evidence>
<dbReference type="OrthoDB" id="8021018at2"/>
<feature type="chain" id="PRO_5013174767" description="PRC-barrel domain-containing protein" evidence="2">
    <location>
        <begin position="24"/>
        <end position="213"/>
    </location>
</feature>
<reference evidence="4 5" key="1">
    <citation type="submission" date="2017-10" db="EMBL/GenBank/DDBJ databases">
        <authorList>
            <person name="Banno H."/>
            <person name="Chua N.-H."/>
        </authorList>
    </citation>
    <scope>NUCLEOTIDE SEQUENCE [LARGE SCALE GENOMIC DNA]</scope>
    <source>
        <strain evidence="4 5">YW11</strain>
    </source>
</reference>
<gene>
    <name evidence="4" type="ORF">CR162_11860</name>
</gene>